<reference evidence="1" key="1">
    <citation type="journal article" date="2020" name="Stud. Mycol.">
        <title>101 Dothideomycetes genomes: a test case for predicting lifestyles and emergence of pathogens.</title>
        <authorList>
            <person name="Haridas S."/>
            <person name="Albert R."/>
            <person name="Binder M."/>
            <person name="Bloem J."/>
            <person name="Labutti K."/>
            <person name="Salamov A."/>
            <person name="Andreopoulos B."/>
            <person name="Baker S."/>
            <person name="Barry K."/>
            <person name="Bills G."/>
            <person name="Bluhm B."/>
            <person name="Cannon C."/>
            <person name="Castanera R."/>
            <person name="Culley D."/>
            <person name="Daum C."/>
            <person name="Ezra D."/>
            <person name="Gonzalez J."/>
            <person name="Henrissat B."/>
            <person name="Kuo A."/>
            <person name="Liang C."/>
            <person name="Lipzen A."/>
            <person name="Lutzoni F."/>
            <person name="Magnuson J."/>
            <person name="Mondo S."/>
            <person name="Nolan M."/>
            <person name="Ohm R."/>
            <person name="Pangilinan J."/>
            <person name="Park H.-J."/>
            <person name="Ramirez L."/>
            <person name="Alfaro M."/>
            <person name="Sun H."/>
            <person name="Tritt A."/>
            <person name="Yoshinaga Y."/>
            <person name="Zwiers L.-H."/>
            <person name="Turgeon B."/>
            <person name="Goodwin S."/>
            <person name="Spatafora J."/>
            <person name="Crous P."/>
            <person name="Grigoriev I."/>
        </authorList>
    </citation>
    <scope>NUCLEOTIDE SEQUENCE</scope>
    <source>
        <strain evidence="1">CBS 379.55</strain>
    </source>
</reference>
<evidence type="ECO:0000313" key="2">
    <source>
        <dbReference type="Proteomes" id="UP000800097"/>
    </source>
</evidence>
<organism evidence="1 2">
    <name type="scientific">Westerdykella ornata</name>
    <dbReference type="NCBI Taxonomy" id="318751"/>
    <lineage>
        <taxon>Eukaryota</taxon>
        <taxon>Fungi</taxon>
        <taxon>Dikarya</taxon>
        <taxon>Ascomycota</taxon>
        <taxon>Pezizomycotina</taxon>
        <taxon>Dothideomycetes</taxon>
        <taxon>Pleosporomycetidae</taxon>
        <taxon>Pleosporales</taxon>
        <taxon>Sporormiaceae</taxon>
        <taxon>Westerdykella</taxon>
    </lineage>
</organism>
<name>A0A6A6JS09_WESOR</name>
<dbReference type="EMBL" id="ML986487">
    <property type="protein sequence ID" value="KAF2279054.1"/>
    <property type="molecule type" value="Genomic_DNA"/>
</dbReference>
<gene>
    <name evidence="1" type="ORF">EI97DRAFT_226489</name>
</gene>
<accession>A0A6A6JS09</accession>
<dbReference type="AlphaFoldDB" id="A0A6A6JS09"/>
<evidence type="ECO:0000313" key="1">
    <source>
        <dbReference type="EMBL" id="KAF2279054.1"/>
    </source>
</evidence>
<dbReference type="RefSeq" id="XP_033656593.1">
    <property type="nucleotide sequence ID" value="XM_033793906.1"/>
</dbReference>
<dbReference type="GeneID" id="54547081"/>
<keyword evidence="2" id="KW-1185">Reference proteome</keyword>
<dbReference type="Proteomes" id="UP000800097">
    <property type="component" value="Unassembled WGS sequence"/>
</dbReference>
<sequence>MLSYDRAERPTVTKESKRFFRLHSSRYRHDFTRSLPSSFLRVTAMGVNIFSNTCLRIRSCSQLVNSTPLRLSIRSL</sequence>
<protein>
    <submittedName>
        <fullName evidence="1">Uncharacterized protein</fullName>
    </submittedName>
</protein>
<proteinExistence type="predicted"/>